<accession>A0ABT8RFL1</accession>
<dbReference type="Gene3D" id="2.120.10.30">
    <property type="entry name" value="TolB, C-terminal domain"/>
    <property type="match status" value="1"/>
</dbReference>
<feature type="domain" description="Glucose/Sorbosone dehydrogenase" evidence="2">
    <location>
        <begin position="46"/>
        <end position="383"/>
    </location>
</feature>
<feature type="chain" id="PRO_5046627554" evidence="1">
    <location>
        <begin position="21"/>
        <end position="389"/>
    </location>
</feature>
<feature type="signal peptide" evidence="1">
    <location>
        <begin position="1"/>
        <end position="20"/>
    </location>
</feature>
<dbReference type="PANTHER" id="PTHR19328:SF75">
    <property type="entry name" value="ALDOSE SUGAR DEHYDROGENASE YLII"/>
    <property type="match status" value="1"/>
</dbReference>
<name>A0ABT8RFL1_9BACT</name>
<keyword evidence="4" id="KW-1185">Reference proteome</keyword>
<dbReference type="InterPro" id="IPR011042">
    <property type="entry name" value="6-blade_b-propeller_TolB-like"/>
</dbReference>
<dbReference type="Proteomes" id="UP001168528">
    <property type="component" value="Unassembled WGS sequence"/>
</dbReference>
<gene>
    <name evidence="3" type="ORF">Q0590_27030</name>
</gene>
<sequence>MKFFVYLSLLVFLLCSGSNTKSPKVTLQEAFPKLTIEMPVEFVSPKDGTNRNFVVAQKGIIHVFPNTAEVSQTEEFLNITEKVVSGGERGLLGLAFHPDFKNNGYFYINYTRGNPLETVISRFQVSKANPTKADPSTELVLLTYQQPYSNHNGGKIAFGKDGYLYISAGDGGSGGDPENRSQNLKELLGKIMRIDVNRKTGNRNYGIPADNPFAGNKDGYREEIYAYGLRNVWRFSFDEQTGKLWAGDVGQNAREEINIIEKGGNYGWKVMEGSVCYNGRNSGKNDDCGKKGLIEPIYEYLHSAGLGQSVTGGFVYRGKQMPQLVGKYIYGDYQSGKIWAITLSANGKAENELIADLEGLVSAFGEDKDGEIYVCSYGEGKILKMQAGI</sequence>
<dbReference type="SUPFAM" id="SSF50952">
    <property type="entry name" value="Soluble quinoprotein glucose dehydrogenase"/>
    <property type="match status" value="1"/>
</dbReference>
<evidence type="ECO:0000256" key="1">
    <source>
        <dbReference type="SAM" id="SignalP"/>
    </source>
</evidence>
<dbReference type="PANTHER" id="PTHR19328">
    <property type="entry name" value="HEDGEHOG-INTERACTING PROTEIN"/>
    <property type="match status" value="1"/>
</dbReference>
<keyword evidence="1" id="KW-0732">Signal</keyword>
<reference evidence="3" key="1">
    <citation type="submission" date="2023-07" db="EMBL/GenBank/DDBJ databases">
        <title>The genome sequence of Rhodocytophaga aerolata KACC 12507.</title>
        <authorList>
            <person name="Zhang X."/>
        </authorList>
    </citation>
    <scope>NUCLEOTIDE SEQUENCE</scope>
    <source>
        <strain evidence="3">KACC 12507</strain>
    </source>
</reference>
<dbReference type="InterPro" id="IPR011041">
    <property type="entry name" value="Quinoprot_gluc/sorb_DH_b-prop"/>
</dbReference>
<dbReference type="EMBL" id="JAUKPO010000024">
    <property type="protein sequence ID" value="MDO1449963.1"/>
    <property type="molecule type" value="Genomic_DNA"/>
</dbReference>
<dbReference type="InterPro" id="IPR012938">
    <property type="entry name" value="Glc/Sorbosone_DH"/>
</dbReference>
<comment type="caution">
    <text evidence="3">The sequence shown here is derived from an EMBL/GenBank/DDBJ whole genome shotgun (WGS) entry which is preliminary data.</text>
</comment>
<evidence type="ECO:0000313" key="4">
    <source>
        <dbReference type="Proteomes" id="UP001168528"/>
    </source>
</evidence>
<protein>
    <submittedName>
        <fullName evidence="3">PQQ-dependent sugar dehydrogenase</fullName>
    </submittedName>
</protein>
<organism evidence="3 4">
    <name type="scientific">Rhodocytophaga aerolata</name>
    <dbReference type="NCBI Taxonomy" id="455078"/>
    <lineage>
        <taxon>Bacteria</taxon>
        <taxon>Pseudomonadati</taxon>
        <taxon>Bacteroidota</taxon>
        <taxon>Cytophagia</taxon>
        <taxon>Cytophagales</taxon>
        <taxon>Rhodocytophagaceae</taxon>
        <taxon>Rhodocytophaga</taxon>
    </lineage>
</organism>
<dbReference type="RefSeq" id="WP_302040766.1">
    <property type="nucleotide sequence ID" value="NZ_JAUKPO010000024.1"/>
</dbReference>
<dbReference type="Pfam" id="PF07995">
    <property type="entry name" value="GSDH"/>
    <property type="match status" value="1"/>
</dbReference>
<evidence type="ECO:0000313" key="3">
    <source>
        <dbReference type="EMBL" id="MDO1449963.1"/>
    </source>
</evidence>
<proteinExistence type="predicted"/>
<evidence type="ECO:0000259" key="2">
    <source>
        <dbReference type="Pfam" id="PF07995"/>
    </source>
</evidence>